<comment type="caution">
    <text evidence="2">The sequence shown here is derived from an EMBL/GenBank/DDBJ whole genome shotgun (WGS) entry which is preliminary data.</text>
</comment>
<dbReference type="Proteomes" id="UP001461498">
    <property type="component" value="Unassembled WGS sequence"/>
</dbReference>
<feature type="region of interest" description="Disordered" evidence="1">
    <location>
        <begin position="1377"/>
        <end position="1426"/>
    </location>
</feature>
<organism evidence="2 3">
    <name type="scientific">Rhynocoris fuscipes</name>
    <dbReference type="NCBI Taxonomy" id="488301"/>
    <lineage>
        <taxon>Eukaryota</taxon>
        <taxon>Metazoa</taxon>
        <taxon>Ecdysozoa</taxon>
        <taxon>Arthropoda</taxon>
        <taxon>Hexapoda</taxon>
        <taxon>Insecta</taxon>
        <taxon>Pterygota</taxon>
        <taxon>Neoptera</taxon>
        <taxon>Paraneoptera</taxon>
        <taxon>Hemiptera</taxon>
        <taxon>Heteroptera</taxon>
        <taxon>Panheteroptera</taxon>
        <taxon>Cimicomorpha</taxon>
        <taxon>Reduviidae</taxon>
        <taxon>Harpactorinae</taxon>
        <taxon>Harpactorini</taxon>
        <taxon>Rhynocoris</taxon>
    </lineage>
</organism>
<name>A0AAW1DQQ0_9HEMI</name>
<gene>
    <name evidence="2" type="ORF">O3M35_000988</name>
</gene>
<evidence type="ECO:0000313" key="3">
    <source>
        <dbReference type="Proteomes" id="UP001461498"/>
    </source>
</evidence>
<accession>A0AAW1DQQ0</accession>
<evidence type="ECO:0000256" key="1">
    <source>
        <dbReference type="SAM" id="MobiDB-lite"/>
    </source>
</evidence>
<proteinExistence type="predicted"/>
<keyword evidence="3" id="KW-1185">Reference proteome</keyword>
<reference evidence="2 3" key="1">
    <citation type="submission" date="2022-12" db="EMBL/GenBank/DDBJ databases">
        <title>Chromosome-level genome assembly of true bugs.</title>
        <authorList>
            <person name="Ma L."/>
            <person name="Li H."/>
        </authorList>
    </citation>
    <scope>NUCLEOTIDE SEQUENCE [LARGE SCALE GENOMIC DNA]</scope>
    <source>
        <strain evidence="2">Lab_2022b</strain>
    </source>
</reference>
<feature type="compositionally biased region" description="Polar residues" evidence="1">
    <location>
        <begin position="1379"/>
        <end position="1412"/>
    </location>
</feature>
<evidence type="ECO:0000313" key="2">
    <source>
        <dbReference type="EMBL" id="KAK9512597.1"/>
    </source>
</evidence>
<feature type="region of interest" description="Disordered" evidence="1">
    <location>
        <begin position="85"/>
        <end position="116"/>
    </location>
</feature>
<dbReference type="EMBL" id="JAPXFL010000001">
    <property type="protein sequence ID" value="KAK9512597.1"/>
    <property type="molecule type" value="Genomic_DNA"/>
</dbReference>
<sequence>MDFSTDNDMRFSDENEHLDIGESMFSRSHRNSILKPPKVRGPLQDVNLISSVEIDVRKKRVSFAGVNKVREFNSEVGTIHVSNTPSYDEIFSTSDSSDKSLSKSWQNKTSDTTTEEESKAIIDAILNDDSGSGMDITDCSSNDSFSNKAGANTSRREEFFNVELDEENLHDHGISKLKSSEVNNPVENFKLNNFIRNSITTNQNISVHNSAHEKSIVGIESNSCFKRFSAGQGTVLIDNKLPPVISGPKYPEIEQMKNSFIYGDSKSMDLTGIFFGEQPQANAIKIVNDDEMDITQTVIPDKILHFTTDISKRSSLMPQKAIIYENKNYSLKEVVHENLPETNVENDMDITQHVVSDRQQNSVCGFEEDMSLEYSKIQQKSNISYVREGKQDKITVQTSVIKHQVVVTNPIGDLNMMCNVQKTNDWKVENKKSLETKDNLIKLLPEPNTRNLIPNVSVEKILNADTHIKGHSEFNDSTDMEFTEAVHMKVKLNENKSFEKNKSYPLKFGNLNDSSDMEMTEACALGPGVKPLFNNEMFKNLISSDVSDKVSTEADNMNASGNSKLRICPDVENNEFAIKDTFKDQRNEINVCSKKVSPDINLKIGPYKGTSSNLQFTESLGAKPLEDNENSEDSSEMEFTEACFKNAEILKLSDKGNTSNMEFTEVLPSKQVFIDEGNICMNMPACDLYSDMEFTEAITVPVKSKINDQLNNFVKDKYFCPDKSDNKSIDGEQFKKISSQMDLTTAVGLNNSNKFNNIFTKDSNMKEQSSNMELTEALRLNYSDKNENNAENCENSPNFEAYLFNPFDKISNKETESEHQSNMDLTEIKYPAYEVGSTQMKCPEIAPESNQENMNITTINEGGKEQSSSIMELTEAYGIKPLEKNKNCSYFGNSSSMELTEGCVIKLKGDKEIKSFINDSNLLKNNTSLSFPFNKNNSNISEFTKQKYNISSEPGRKESKSEKNINTSLDNVKDAYNKRVSLCKNEKLSNQSFHHISSGNISSNFMIQKDISLEINDEKEANKQSKLLVNEPDAFTPSDEDSMEFTEAIDDLALKELQQVKVNKEEYLNAEDECCDKSVDSGSMDITQCCSKINITADGNDKKNQISVFVDDEEEINYPKISKEKSQEVTMNLNSSEVNKIEQRDQTLHMDPVNLYDLKRNNDLPTLEINSGLIEASLKDNDIHQQYSECLNSSKVPDGSSYLGSCSVPNVENICDDDDAATEESCSTSEKQTKTIRNQNDNVELINQNTLSPAVVVSTKDVSMSLILESNISVDENLPEEKQKSQEYHTSCDTSMDIIKLMPKDNENINNSDDERLIQSCNKLKIDTCRETNLESLKRSFNNMKLPKRDSSNLESFIPSKIPKLIPNSCVKSSKESDLYTSSTANQPVHLPSQIQNSSVPSELSESLNQIRPPNPNHAVGSHLQSKFNSRKNSTLTLSNKDSFHISSESLVVGVTKEKNASSIFNTPHRKITQDLETLRGHRHVDEYKCNVQNLKFMKSLLFDRISYTQWRYNLTKTLSIAIEVPGGVVNESTNLNTIYYKLNNNKLSEPLNLYVADNIKTMYPENWLRSTCQTIKDVTKTAAIIMRNRLEMEKFYETLFYLFRFYPCNLSENSISFYIVDIKAGIKFDIIISLRGFKKITSKDIKVINQIGNVREQFVRSMFDSITDDKKRLVNFVKYLINYCKNQRSKELQFT</sequence>
<protein>
    <submittedName>
        <fullName evidence="2">Uncharacterized protein</fullName>
    </submittedName>
</protein>